<proteinExistence type="predicted"/>
<feature type="region of interest" description="Disordered" evidence="1">
    <location>
        <begin position="313"/>
        <end position="343"/>
    </location>
</feature>
<organism evidence="2 3">
    <name type="scientific">Sphaerobolus stellatus (strain SS14)</name>
    <dbReference type="NCBI Taxonomy" id="990650"/>
    <lineage>
        <taxon>Eukaryota</taxon>
        <taxon>Fungi</taxon>
        <taxon>Dikarya</taxon>
        <taxon>Basidiomycota</taxon>
        <taxon>Agaricomycotina</taxon>
        <taxon>Agaricomycetes</taxon>
        <taxon>Phallomycetidae</taxon>
        <taxon>Geastrales</taxon>
        <taxon>Sphaerobolaceae</taxon>
        <taxon>Sphaerobolus</taxon>
    </lineage>
</organism>
<evidence type="ECO:0000256" key="1">
    <source>
        <dbReference type="SAM" id="MobiDB-lite"/>
    </source>
</evidence>
<feature type="region of interest" description="Disordered" evidence="1">
    <location>
        <begin position="391"/>
        <end position="439"/>
    </location>
</feature>
<dbReference type="AlphaFoldDB" id="A0A0C9UDL3"/>
<reference evidence="2 3" key="1">
    <citation type="submission" date="2014-06" db="EMBL/GenBank/DDBJ databases">
        <title>Evolutionary Origins and Diversification of the Mycorrhizal Mutualists.</title>
        <authorList>
            <consortium name="DOE Joint Genome Institute"/>
            <consortium name="Mycorrhizal Genomics Consortium"/>
            <person name="Kohler A."/>
            <person name="Kuo A."/>
            <person name="Nagy L.G."/>
            <person name="Floudas D."/>
            <person name="Copeland A."/>
            <person name="Barry K.W."/>
            <person name="Cichocki N."/>
            <person name="Veneault-Fourrey C."/>
            <person name="LaButti K."/>
            <person name="Lindquist E.A."/>
            <person name="Lipzen A."/>
            <person name="Lundell T."/>
            <person name="Morin E."/>
            <person name="Murat C."/>
            <person name="Riley R."/>
            <person name="Ohm R."/>
            <person name="Sun H."/>
            <person name="Tunlid A."/>
            <person name="Henrissat B."/>
            <person name="Grigoriev I.V."/>
            <person name="Hibbett D.S."/>
            <person name="Martin F."/>
        </authorList>
    </citation>
    <scope>NUCLEOTIDE SEQUENCE [LARGE SCALE GENOMIC DNA]</scope>
    <source>
        <strain evidence="2 3">SS14</strain>
    </source>
</reference>
<feature type="region of interest" description="Disordered" evidence="1">
    <location>
        <begin position="599"/>
        <end position="626"/>
    </location>
</feature>
<gene>
    <name evidence="2" type="ORF">M422DRAFT_275889</name>
</gene>
<name>A0A0C9UDL3_SPHS4</name>
<evidence type="ECO:0000313" key="2">
    <source>
        <dbReference type="EMBL" id="KIJ23516.1"/>
    </source>
</evidence>
<feature type="region of interest" description="Disordered" evidence="1">
    <location>
        <begin position="521"/>
        <end position="542"/>
    </location>
</feature>
<keyword evidence="3" id="KW-1185">Reference proteome</keyword>
<dbReference type="HOGENOM" id="CLU_389413_0_0_1"/>
<sequence>MSFIQIWGNFELKDSYRLNPFDNQPDDIGFHLHYKSQISTKSGSIPVDIRVFQPISEHALPDGCVAFVFGRFHMPEPNEMQIEAIHIFKYHHSLSSVILRAFQPRVVISGFIFQKTEVLDDGTKLIFINAMAHIRDYYQVLTVIGSMAVNNRWPAKPPTPKLYSSVHISGFLDCIDTFSLIPVVVIEEITLEVGNKRVADLINQARFENSLSKFHRPADSTSRMPFQSEVDFDFSWGYAESRVSLSSVPSYQTPYPTPFPLDGTPYWYPKTEDPVYPAPQFPALIQHNATKEEINTKSDEGLKIIAPNPTMASKGAVTKHAEHEAPPGSLTDSNAPHSPMVSHHDIPHIHVKAASDQTISDGEYPTPREANSSTDTEMIRLHTVYMEDLIPAGERDMPSRYKRSAPQTPPITPQRHARKRSKSLSSSQTTLQTWMGSPSKANGRSIYVDMYHSSQTSKAPKNNSDINFNARSHQLTPATIIADQRTTTAQDILLAISKRKHELHAFNERFLTQFSNVPLRNDTPRNIQRSPAPFQKEPPTSTLINDGSVNVASIAAPYPLAQDFVADKQNMDMHRNDLYNMLNATAMQVDGDNHVPMGANTSNENAGRYSPDKHRNASPQRMHTSEGVKGMKFDEKLLSNISDEDIDAEVWQIFLHFKTLIRALAVERCKKNSALNRRFFFYINCLAFHDFLHKQYLVEFNIPSPAQSS</sequence>
<dbReference type="EMBL" id="KN837650">
    <property type="protein sequence ID" value="KIJ23516.1"/>
    <property type="molecule type" value="Genomic_DNA"/>
</dbReference>
<accession>A0A0C9UDL3</accession>
<protein>
    <submittedName>
        <fullName evidence="2">Uncharacterized protein</fullName>
    </submittedName>
</protein>
<feature type="compositionally biased region" description="Low complexity" evidence="1">
    <location>
        <begin position="423"/>
        <end position="432"/>
    </location>
</feature>
<dbReference type="Proteomes" id="UP000054279">
    <property type="component" value="Unassembled WGS sequence"/>
</dbReference>
<evidence type="ECO:0000313" key="3">
    <source>
        <dbReference type="Proteomes" id="UP000054279"/>
    </source>
</evidence>